<protein>
    <submittedName>
        <fullName evidence="3">5'-nucleotidase, lipoprotein e(P4) family</fullName>
    </submittedName>
</protein>
<dbReference type="Gene3D" id="3.40.50.1000">
    <property type="entry name" value="HAD superfamily/HAD-like"/>
    <property type="match status" value="1"/>
</dbReference>
<dbReference type="PANTHER" id="PTHR31284:SF10">
    <property type="entry name" value="ACID PHOSPHATASE-LIKE PROTEIN"/>
    <property type="match status" value="1"/>
</dbReference>
<evidence type="ECO:0000313" key="3">
    <source>
        <dbReference type="EMBL" id="MBD1373609.1"/>
    </source>
</evidence>
<name>A0A926N6V7_9BACL</name>
<dbReference type="CDD" id="cd07534">
    <property type="entry name" value="HAD_CAP"/>
    <property type="match status" value="1"/>
</dbReference>
<dbReference type="NCBIfam" id="TIGR01533">
    <property type="entry name" value="lipo_e_P4"/>
    <property type="match status" value="1"/>
</dbReference>
<dbReference type="AlphaFoldDB" id="A0A926N6V7"/>
<keyword evidence="1 2" id="KW-0732">Signal</keyword>
<dbReference type="GO" id="GO:0009279">
    <property type="term" value="C:cell outer membrane"/>
    <property type="evidence" value="ECO:0007669"/>
    <property type="project" value="InterPro"/>
</dbReference>
<dbReference type="EMBL" id="JACXAH010000030">
    <property type="protein sequence ID" value="MBD1373609.1"/>
    <property type="molecule type" value="Genomic_DNA"/>
</dbReference>
<evidence type="ECO:0000313" key="4">
    <source>
        <dbReference type="Proteomes" id="UP000661691"/>
    </source>
</evidence>
<proteinExistence type="predicted"/>
<dbReference type="InterPro" id="IPR023214">
    <property type="entry name" value="HAD_sf"/>
</dbReference>
<dbReference type="SUPFAM" id="SSF56784">
    <property type="entry name" value="HAD-like"/>
    <property type="match status" value="1"/>
</dbReference>
<dbReference type="RefSeq" id="WP_191142628.1">
    <property type="nucleotide sequence ID" value="NZ_JACXAH010000030.1"/>
</dbReference>
<keyword evidence="4" id="KW-1185">Reference proteome</keyword>
<reference evidence="3" key="1">
    <citation type="submission" date="2020-09" db="EMBL/GenBank/DDBJ databases">
        <title>A novel bacterium of genus Hazenella, isolated from South China Sea.</title>
        <authorList>
            <person name="Huang H."/>
            <person name="Mo K."/>
            <person name="Hu Y."/>
        </authorList>
    </citation>
    <scope>NUCLEOTIDE SEQUENCE</scope>
    <source>
        <strain evidence="3">IB182357</strain>
    </source>
</reference>
<dbReference type="InterPro" id="IPR036412">
    <property type="entry name" value="HAD-like_sf"/>
</dbReference>
<dbReference type="PIRSF" id="PIRSF019271">
    <property type="entry name" value="Acid_Ptase_C"/>
    <property type="match status" value="1"/>
</dbReference>
<dbReference type="SFLD" id="SFLDS00003">
    <property type="entry name" value="Haloacid_Dehalogenase"/>
    <property type="match status" value="1"/>
</dbReference>
<feature type="signal peptide" evidence="2">
    <location>
        <begin position="1"/>
        <end position="27"/>
    </location>
</feature>
<evidence type="ECO:0000256" key="2">
    <source>
        <dbReference type="SAM" id="SignalP"/>
    </source>
</evidence>
<keyword evidence="3" id="KW-0449">Lipoprotein</keyword>
<evidence type="ECO:0000256" key="1">
    <source>
        <dbReference type="ARBA" id="ARBA00022729"/>
    </source>
</evidence>
<dbReference type="PANTHER" id="PTHR31284">
    <property type="entry name" value="ACID PHOSPHATASE-LIKE PROTEIN"/>
    <property type="match status" value="1"/>
</dbReference>
<accession>A0A926N6V7</accession>
<gene>
    <name evidence="3" type="ORF">IC620_14775</name>
</gene>
<comment type="caution">
    <text evidence="3">The sequence shown here is derived from an EMBL/GenBank/DDBJ whole genome shotgun (WGS) entry which is preliminary data.</text>
</comment>
<dbReference type="Pfam" id="PF03767">
    <property type="entry name" value="Acid_phosphat_B"/>
    <property type="match status" value="1"/>
</dbReference>
<sequence length="275" mass="31553">MMRLKSIGYLGFNACLLCLLLVGCANQEEPQSQTVETDQDKAHNLMMAVLWQQTAGETKALQYQAYQLAEEKMKAALQLKKNKKWAVILDLDETVLDNSPYQAYTVQSGESYPVGWDDWVQSASAKLIPGAKKFLDEANQSGIKIFYVSNRDNKHLSATIRNMNDLKLPQVDENHILLKTETSNKASRRAKIKQDHEIMMSVGDNLGDFAEDYYKKPLQERNQIVDEQKEQFGSLYITLPNPMYGDWEGAIYEYKYDLTEEEKADLREKALKSFR</sequence>
<organism evidence="3 4">
    <name type="scientific">Polycladospora coralii</name>
    <dbReference type="NCBI Taxonomy" id="2771432"/>
    <lineage>
        <taxon>Bacteria</taxon>
        <taxon>Bacillati</taxon>
        <taxon>Bacillota</taxon>
        <taxon>Bacilli</taxon>
        <taxon>Bacillales</taxon>
        <taxon>Thermoactinomycetaceae</taxon>
        <taxon>Polycladospora</taxon>
    </lineage>
</organism>
<dbReference type="Proteomes" id="UP000661691">
    <property type="component" value="Unassembled WGS sequence"/>
</dbReference>
<dbReference type="InterPro" id="IPR005519">
    <property type="entry name" value="Acid_phosphat_B-like"/>
</dbReference>
<dbReference type="PROSITE" id="PS51257">
    <property type="entry name" value="PROKAR_LIPOPROTEIN"/>
    <property type="match status" value="1"/>
</dbReference>
<dbReference type="SFLD" id="SFLDG01125">
    <property type="entry name" value="C1.1:_Acid_Phosphatase_Like"/>
    <property type="match status" value="1"/>
</dbReference>
<dbReference type="InterPro" id="IPR006423">
    <property type="entry name" value="Lipo_e_P4"/>
</dbReference>
<feature type="chain" id="PRO_5037117860" evidence="2">
    <location>
        <begin position="28"/>
        <end position="275"/>
    </location>
</feature>